<protein>
    <submittedName>
        <fullName evidence="3">Cell division protein FtsB</fullName>
    </submittedName>
</protein>
<dbReference type="RefSeq" id="WP_209676921.1">
    <property type="nucleotide sequence ID" value="NZ_JAGIOI010000001.1"/>
</dbReference>
<keyword evidence="3" id="KW-0131">Cell cycle</keyword>
<dbReference type="Proteomes" id="UP000711614">
    <property type="component" value="Unassembled WGS sequence"/>
</dbReference>
<proteinExistence type="predicted"/>
<evidence type="ECO:0000313" key="4">
    <source>
        <dbReference type="Proteomes" id="UP000711614"/>
    </source>
</evidence>
<feature type="compositionally biased region" description="Low complexity" evidence="1">
    <location>
        <begin position="247"/>
        <end position="256"/>
    </location>
</feature>
<dbReference type="InterPro" id="IPR007060">
    <property type="entry name" value="FtsL/DivIC"/>
</dbReference>
<evidence type="ECO:0000256" key="1">
    <source>
        <dbReference type="SAM" id="MobiDB-lite"/>
    </source>
</evidence>
<reference evidence="3 4" key="1">
    <citation type="submission" date="2021-03" db="EMBL/GenBank/DDBJ databases">
        <title>Sequencing the genomes of 1000 actinobacteria strains.</title>
        <authorList>
            <person name="Klenk H.-P."/>
        </authorList>
    </citation>
    <scope>NUCLEOTIDE SEQUENCE [LARGE SCALE GENOMIC DNA]</scope>
    <source>
        <strain evidence="3 4">DSM 16005</strain>
    </source>
</reference>
<gene>
    <name evidence="3" type="ORF">JOF48_000457</name>
</gene>
<evidence type="ECO:0000313" key="3">
    <source>
        <dbReference type="EMBL" id="MBP2411658.1"/>
    </source>
</evidence>
<keyword evidence="3" id="KW-0132">Cell division</keyword>
<name>A0ABS4YUM8_9MICC</name>
<keyword evidence="2" id="KW-0472">Membrane</keyword>
<organism evidence="3 4">
    <name type="scientific">Arthrobacter stackebrandtii</name>
    <dbReference type="NCBI Taxonomy" id="272161"/>
    <lineage>
        <taxon>Bacteria</taxon>
        <taxon>Bacillati</taxon>
        <taxon>Actinomycetota</taxon>
        <taxon>Actinomycetes</taxon>
        <taxon>Micrococcales</taxon>
        <taxon>Micrococcaceae</taxon>
        <taxon>Arthrobacter</taxon>
    </lineage>
</organism>
<keyword evidence="4" id="KW-1185">Reference proteome</keyword>
<feature type="transmembrane region" description="Helical" evidence="2">
    <location>
        <begin position="101"/>
        <end position="123"/>
    </location>
</feature>
<feature type="region of interest" description="Disordered" evidence="1">
    <location>
        <begin position="220"/>
        <end position="263"/>
    </location>
</feature>
<feature type="region of interest" description="Disordered" evidence="1">
    <location>
        <begin position="1"/>
        <end position="88"/>
    </location>
</feature>
<keyword evidence="2" id="KW-1133">Transmembrane helix</keyword>
<sequence length="263" mass="27314">MSTRRPSVPKAQFTTGIASAPRSEGDGPATSGTTAEPGSGGLPAKGSEKVGAGSPDKGGRKDAPKRERKPASDPNARSRQEGVVHAAENSPVPARTFSGRLLALGLTLGVFTVLLAPNVHTFMTQRAEISALQADIAVRETQQGDFQAELARWDDPAYVKKQARDRVSMLMPGETGYWVYGADGVAGLENSVQEAQAAAGQSTSAKSATEVKESHWVDNLWGAVKESATVQAPAEKPAEKPADKPADPASAPAADPADPEPAP</sequence>
<feature type="compositionally biased region" description="Basic and acidic residues" evidence="1">
    <location>
        <begin position="57"/>
        <end position="82"/>
    </location>
</feature>
<dbReference type="EMBL" id="JAGIOI010000001">
    <property type="protein sequence ID" value="MBP2411658.1"/>
    <property type="molecule type" value="Genomic_DNA"/>
</dbReference>
<comment type="caution">
    <text evidence="3">The sequence shown here is derived from an EMBL/GenBank/DDBJ whole genome shotgun (WGS) entry which is preliminary data.</text>
</comment>
<dbReference type="GO" id="GO:0051301">
    <property type="term" value="P:cell division"/>
    <property type="evidence" value="ECO:0007669"/>
    <property type="project" value="UniProtKB-KW"/>
</dbReference>
<accession>A0ABS4YUM8</accession>
<feature type="compositionally biased region" description="Basic and acidic residues" evidence="1">
    <location>
        <begin position="236"/>
        <end position="246"/>
    </location>
</feature>
<keyword evidence="2" id="KW-0812">Transmembrane</keyword>
<dbReference type="Pfam" id="PF04977">
    <property type="entry name" value="DivIC"/>
    <property type="match status" value="1"/>
</dbReference>
<evidence type="ECO:0000256" key="2">
    <source>
        <dbReference type="SAM" id="Phobius"/>
    </source>
</evidence>